<gene>
    <name evidence="2" type="ORF">CQA01_24460</name>
</gene>
<evidence type="ECO:0000313" key="3">
    <source>
        <dbReference type="Proteomes" id="UP000321301"/>
    </source>
</evidence>
<dbReference type="RefSeq" id="WP_146947857.1">
    <property type="nucleotide sequence ID" value="NZ_BJYV01000010.1"/>
</dbReference>
<reference evidence="2 3" key="1">
    <citation type="submission" date="2019-07" db="EMBL/GenBank/DDBJ databases">
        <title>Whole genome shotgun sequence of Cyclobacterium qasimii NBRC 106168.</title>
        <authorList>
            <person name="Hosoyama A."/>
            <person name="Uohara A."/>
            <person name="Ohji S."/>
            <person name="Ichikawa N."/>
        </authorList>
    </citation>
    <scope>NUCLEOTIDE SEQUENCE [LARGE SCALE GENOMIC DNA]</scope>
    <source>
        <strain evidence="2 3">NBRC 106168</strain>
    </source>
</reference>
<dbReference type="Proteomes" id="UP000321301">
    <property type="component" value="Unassembled WGS sequence"/>
</dbReference>
<feature type="signal peptide" evidence="1">
    <location>
        <begin position="1"/>
        <end position="22"/>
    </location>
</feature>
<evidence type="ECO:0000256" key="1">
    <source>
        <dbReference type="SAM" id="SignalP"/>
    </source>
</evidence>
<dbReference type="EMBL" id="BJYV01000010">
    <property type="protein sequence ID" value="GEO21912.1"/>
    <property type="molecule type" value="Genomic_DNA"/>
</dbReference>
<keyword evidence="1" id="KW-0732">Signal</keyword>
<protein>
    <recommendedName>
        <fullName evidence="4">Secretion system C-terminal sorting domain-containing protein</fullName>
    </recommendedName>
</protein>
<organism evidence="2 3">
    <name type="scientific">Cyclobacterium qasimii</name>
    <dbReference type="NCBI Taxonomy" id="1350429"/>
    <lineage>
        <taxon>Bacteria</taxon>
        <taxon>Pseudomonadati</taxon>
        <taxon>Bacteroidota</taxon>
        <taxon>Cytophagia</taxon>
        <taxon>Cytophagales</taxon>
        <taxon>Cyclobacteriaceae</taxon>
        <taxon>Cyclobacterium</taxon>
    </lineage>
</organism>
<comment type="caution">
    <text evidence="2">The sequence shown here is derived from an EMBL/GenBank/DDBJ whole genome shotgun (WGS) entry which is preliminary data.</text>
</comment>
<evidence type="ECO:0000313" key="2">
    <source>
        <dbReference type="EMBL" id="GEO21912.1"/>
    </source>
</evidence>
<proteinExistence type="predicted"/>
<accession>A0A512CCI2</accession>
<dbReference type="AlphaFoldDB" id="A0A512CCI2"/>
<name>A0A512CCI2_9BACT</name>
<sequence>MKNILKSTAVAALMFISLTSMAYEPSTSLIKGSDAKSLVFEMVSPSEASSVSMSDDKGHTLFYDYVMSTDYSKLFNLKNLKTGTYYLNITDDATSIVYTVQIEENGVSSINKEEKIIPSVFEKTGKKVHLNLDNSDLSEIDIKIHDDNKAKVFGETYISQASITKTFNFENAIKGDYVISVKDGKKVYYQNVSVD</sequence>
<evidence type="ECO:0008006" key="4">
    <source>
        <dbReference type="Google" id="ProtNLM"/>
    </source>
</evidence>
<keyword evidence="3" id="KW-1185">Reference proteome</keyword>
<feature type="chain" id="PRO_5021857795" description="Secretion system C-terminal sorting domain-containing protein" evidence="1">
    <location>
        <begin position="23"/>
        <end position="195"/>
    </location>
</feature>